<reference evidence="2 3" key="1">
    <citation type="journal article" date="2016" name="Antonie Van Leeuwenhoek">
        <title>Dongia soli sp. nov., isolated from soil from Dokdo, Korea.</title>
        <authorList>
            <person name="Kim D.U."/>
            <person name="Lee H."/>
            <person name="Kim H."/>
            <person name="Kim S.G."/>
            <person name="Ka J.O."/>
        </authorList>
    </citation>
    <scope>NUCLEOTIDE SEQUENCE [LARGE SCALE GENOMIC DNA]</scope>
    <source>
        <strain evidence="2 3">D78</strain>
    </source>
</reference>
<name>A0ABU5EJ86_9PROT</name>
<sequence>MSVVKLAQLRAGLETVQSELSLQQLIALIAIASRPGLSVNELAEELNLPQQTASRYVSILLGRYQNVSNTVPVPLITQQINDEDPRKRALLLTEQGQQRLNRLLEAMNK</sequence>
<dbReference type="InterPro" id="IPR036388">
    <property type="entry name" value="WH-like_DNA-bd_sf"/>
</dbReference>
<evidence type="ECO:0000313" key="3">
    <source>
        <dbReference type="Proteomes" id="UP001279642"/>
    </source>
</evidence>
<dbReference type="Pfam" id="PF12802">
    <property type="entry name" value="MarR_2"/>
    <property type="match status" value="1"/>
</dbReference>
<dbReference type="Gene3D" id="1.10.10.10">
    <property type="entry name" value="Winged helix-like DNA-binding domain superfamily/Winged helix DNA-binding domain"/>
    <property type="match status" value="1"/>
</dbReference>
<dbReference type="Proteomes" id="UP001279642">
    <property type="component" value="Unassembled WGS sequence"/>
</dbReference>
<protein>
    <submittedName>
        <fullName evidence="2">MarR family transcriptional regulator</fullName>
    </submittedName>
</protein>
<dbReference type="SUPFAM" id="SSF46785">
    <property type="entry name" value="Winged helix' DNA-binding domain"/>
    <property type="match status" value="1"/>
</dbReference>
<dbReference type="RefSeq" id="WP_320510450.1">
    <property type="nucleotide sequence ID" value="NZ_JAXCLW010000009.1"/>
</dbReference>
<proteinExistence type="predicted"/>
<keyword evidence="3" id="KW-1185">Reference proteome</keyword>
<organism evidence="2 3">
    <name type="scientific">Dongia soli</name>
    <dbReference type="NCBI Taxonomy" id="600628"/>
    <lineage>
        <taxon>Bacteria</taxon>
        <taxon>Pseudomonadati</taxon>
        <taxon>Pseudomonadota</taxon>
        <taxon>Alphaproteobacteria</taxon>
        <taxon>Rhodospirillales</taxon>
        <taxon>Dongiaceae</taxon>
        <taxon>Dongia</taxon>
    </lineage>
</organism>
<dbReference type="InterPro" id="IPR036390">
    <property type="entry name" value="WH_DNA-bd_sf"/>
</dbReference>
<dbReference type="InterPro" id="IPR000835">
    <property type="entry name" value="HTH_MarR-typ"/>
</dbReference>
<accession>A0ABU5EJ86</accession>
<evidence type="ECO:0000259" key="1">
    <source>
        <dbReference type="Pfam" id="PF12802"/>
    </source>
</evidence>
<feature type="domain" description="HTH marR-type" evidence="1">
    <location>
        <begin position="20"/>
        <end position="59"/>
    </location>
</feature>
<dbReference type="EMBL" id="JAXCLW010000009">
    <property type="protein sequence ID" value="MDY0885378.1"/>
    <property type="molecule type" value="Genomic_DNA"/>
</dbReference>
<comment type="caution">
    <text evidence="2">The sequence shown here is derived from an EMBL/GenBank/DDBJ whole genome shotgun (WGS) entry which is preliminary data.</text>
</comment>
<evidence type="ECO:0000313" key="2">
    <source>
        <dbReference type="EMBL" id="MDY0885378.1"/>
    </source>
</evidence>
<gene>
    <name evidence="2" type="ORF">SMD27_21225</name>
</gene>